<protein>
    <recommendedName>
        <fullName evidence="3">Heavy metal transporter</fullName>
    </recommendedName>
</protein>
<proteinExistence type="predicted"/>
<dbReference type="Proteomes" id="UP001595955">
    <property type="component" value="Unassembled WGS sequence"/>
</dbReference>
<accession>A0ABV9D6X4</accession>
<organism evidence="1 2">
    <name type="scientific">Georgenia faecalis</name>
    <dbReference type="NCBI Taxonomy" id="2483799"/>
    <lineage>
        <taxon>Bacteria</taxon>
        <taxon>Bacillati</taxon>
        <taxon>Actinomycetota</taxon>
        <taxon>Actinomycetes</taxon>
        <taxon>Micrococcales</taxon>
        <taxon>Bogoriellaceae</taxon>
        <taxon>Georgenia</taxon>
    </lineage>
</organism>
<dbReference type="EMBL" id="JBHSGF010000001">
    <property type="protein sequence ID" value="MFC4554112.1"/>
    <property type="molecule type" value="Genomic_DNA"/>
</dbReference>
<evidence type="ECO:0000313" key="2">
    <source>
        <dbReference type="Proteomes" id="UP001595955"/>
    </source>
</evidence>
<comment type="caution">
    <text evidence="1">The sequence shown here is derived from an EMBL/GenBank/DDBJ whole genome shotgun (WGS) entry which is preliminary data.</text>
</comment>
<evidence type="ECO:0008006" key="3">
    <source>
        <dbReference type="Google" id="ProtNLM"/>
    </source>
</evidence>
<keyword evidence="2" id="KW-1185">Reference proteome</keyword>
<gene>
    <name evidence="1" type="ORF">ACFO3F_02530</name>
</gene>
<name>A0ABV9D6X4_9MICO</name>
<sequence>MREPARRPRLLSRALLGVVVLALATGGVVLGLTWLLPQRTANACTVTAEDGSTATIDADQADNAALITAVALRRELPARAASIAIATAVQESKLRNIDYGDRDSLGLFQQRPSQGWGTPEQVMDPVYATNAFYDGLVAVQGYEALPITEAAQQVQRSAYPDAYADHEPEGRAFASALSGHSPAALTCRLPMPEDEATVAEAVAGRLERDFGVAPSATTDEGVEIDAASFPGSSAATLDRYTWAAAQWSVATASVTGVTRVHVGDQVWDRSHGNDAQWTDAEPALAPGTVRVS</sequence>
<evidence type="ECO:0000313" key="1">
    <source>
        <dbReference type="EMBL" id="MFC4554112.1"/>
    </source>
</evidence>
<reference evidence="2" key="1">
    <citation type="journal article" date="2019" name="Int. J. Syst. Evol. Microbiol.">
        <title>The Global Catalogue of Microorganisms (GCM) 10K type strain sequencing project: providing services to taxonomists for standard genome sequencing and annotation.</title>
        <authorList>
            <consortium name="The Broad Institute Genomics Platform"/>
            <consortium name="The Broad Institute Genome Sequencing Center for Infectious Disease"/>
            <person name="Wu L."/>
            <person name="Ma J."/>
        </authorList>
    </citation>
    <scope>NUCLEOTIDE SEQUENCE [LARGE SCALE GENOMIC DNA]</scope>
    <source>
        <strain evidence="2">JCM 3369</strain>
    </source>
</reference>
<dbReference type="RefSeq" id="WP_122823303.1">
    <property type="nucleotide sequence ID" value="NZ_CP033325.1"/>
</dbReference>